<dbReference type="InterPro" id="IPR007267">
    <property type="entry name" value="GtrA_DPMS_TM"/>
</dbReference>
<feature type="transmembrane region" description="Helical" evidence="5">
    <location>
        <begin position="304"/>
        <end position="323"/>
    </location>
</feature>
<evidence type="ECO:0000313" key="8">
    <source>
        <dbReference type="EMBL" id="MBE5040154.1"/>
    </source>
</evidence>
<dbReference type="EMBL" id="JADCKB010000011">
    <property type="protein sequence ID" value="MBE5040154.1"/>
    <property type="molecule type" value="Genomic_DNA"/>
</dbReference>
<feature type="domain" description="Glycosyltransferase 2-like" evidence="6">
    <location>
        <begin position="28"/>
        <end position="135"/>
    </location>
</feature>
<comment type="caution">
    <text evidence="8">The sequence shown here is derived from an EMBL/GenBank/DDBJ whole genome shotgun (WGS) entry which is preliminary data.</text>
</comment>
<keyword evidence="9" id="KW-1185">Reference proteome</keyword>
<reference evidence="8" key="1">
    <citation type="submission" date="2020-10" db="EMBL/GenBank/DDBJ databases">
        <title>ChiBAC.</title>
        <authorList>
            <person name="Zenner C."/>
            <person name="Hitch T.C.A."/>
            <person name="Clavel T."/>
        </authorList>
    </citation>
    <scope>NUCLEOTIDE SEQUENCE</scope>
    <source>
        <strain evidence="8">DSM 107454</strain>
    </source>
</reference>
<evidence type="ECO:0000256" key="4">
    <source>
        <dbReference type="ARBA" id="ARBA00023136"/>
    </source>
</evidence>
<keyword evidence="4 5" id="KW-0472">Membrane</keyword>
<sequence>MKNIWIIIPALEPEREFCTYLHILLADIPAEAIIVDDGSGPDYKTIFEEIGRIDRCTVLRHSTNLGKDRALKTGLAYAWKKASNNSCFLCADCDGQHSQKDIMRVLKTLQNQPGSMVLGERDFSSERTPLRSRFGNHAASALFYLACGTWLTDTQTGLRAFDSSLMPIVLETAGDRFEYEMNVLLKCVKKDIPIIGVTIQTIYRNGNEGSHFRPVWDSILVLRPLLSNFVRFGLSSLLCAVLDVWLFWMFSRLAVWGTERIYFWQIAIATIASRVISASANYVLNRSYVFCAGRQKISVLRYSLLCAGLAAASAASVTAVNTLLHLSPAISKILCDTVLFFLSYRLQKNWVFHTKRKDK</sequence>
<organism evidence="8 9">
    <name type="scientific">Ructibacterium gallinarum</name>
    <dbReference type="NCBI Taxonomy" id="2779355"/>
    <lineage>
        <taxon>Bacteria</taxon>
        <taxon>Bacillati</taxon>
        <taxon>Bacillota</taxon>
        <taxon>Clostridia</taxon>
        <taxon>Eubacteriales</taxon>
        <taxon>Oscillospiraceae</taxon>
        <taxon>Ructibacterium</taxon>
    </lineage>
</organism>
<protein>
    <submittedName>
        <fullName evidence="8">Bifunctional glycosyltransferase family 2/GtrA family protein</fullName>
    </submittedName>
</protein>
<dbReference type="RefSeq" id="WP_226392700.1">
    <property type="nucleotide sequence ID" value="NZ_JADCKB010000011.1"/>
</dbReference>
<dbReference type="PANTHER" id="PTHR10859:SF114">
    <property type="entry name" value="DOLICHOL-PHOSPHATE MANNOSYLTRANSFERASE"/>
    <property type="match status" value="1"/>
</dbReference>
<dbReference type="Proteomes" id="UP000806542">
    <property type="component" value="Unassembled WGS sequence"/>
</dbReference>
<feature type="transmembrane region" description="Helical" evidence="5">
    <location>
        <begin position="229"/>
        <end position="250"/>
    </location>
</feature>
<name>A0A9D5M3S0_9FIRM</name>
<dbReference type="InterPro" id="IPR029044">
    <property type="entry name" value="Nucleotide-diphossugar_trans"/>
</dbReference>
<dbReference type="GO" id="GO:0016020">
    <property type="term" value="C:membrane"/>
    <property type="evidence" value="ECO:0007669"/>
    <property type="project" value="UniProtKB-SubCell"/>
</dbReference>
<feature type="transmembrane region" description="Helical" evidence="5">
    <location>
        <begin position="329"/>
        <end position="346"/>
    </location>
</feature>
<dbReference type="Gene3D" id="3.90.550.10">
    <property type="entry name" value="Spore Coat Polysaccharide Biosynthesis Protein SpsA, Chain A"/>
    <property type="match status" value="1"/>
</dbReference>
<dbReference type="Pfam" id="PF00535">
    <property type="entry name" value="Glycos_transf_2"/>
    <property type="match status" value="1"/>
</dbReference>
<dbReference type="AlphaFoldDB" id="A0A9D5M3S0"/>
<accession>A0A9D5M3S0</accession>
<evidence type="ECO:0000259" key="6">
    <source>
        <dbReference type="Pfam" id="PF00535"/>
    </source>
</evidence>
<evidence type="ECO:0000313" key="9">
    <source>
        <dbReference type="Proteomes" id="UP000806542"/>
    </source>
</evidence>
<evidence type="ECO:0000256" key="3">
    <source>
        <dbReference type="ARBA" id="ARBA00022989"/>
    </source>
</evidence>
<evidence type="ECO:0000256" key="5">
    <source>
        <dbReference type="SAM" id="Phobius"/>
    </source>
</evidence>
<dbReference type="GO" id="GO:0006487">
    <property type="term" value="P:protein N-linked glycosylation"/>
    <property type="evidence" value="ECO:0007669"/>
    <property type="project" value="TreeGrafter"/>
</dbReference>
<evidence type="ECO:0000259" key="7">
    <source>
        <dbReference type="Pfam" id="PF04138"/>
    </source>
</evidence>
<dbReference type="InterPro" id="IPR001173">
    <property type="entry name" value="Glyco_trans_2-like"/>
</dbReference>
<evidence type="ECO:0000256" key="2">
    <source>
        <dbReference type="ARBA" id="ARBA00022692"/>
    </source>
</evidence>
<proteinExistence type="predicted"/>
<gene>
    <name evidence="8" type="ORF">INF28_06730</name>
</gene>
<feature type="domain" description="GtrA/DPMS transmembrane" evidence="7">
    <location>
        <begin position="231"/>
        <end position="352"/>
    </location>
</feature>
<keyword evidence="3 5" id="KW-1133">Transmembrane helix</keyword>
<dbReference type="GO" id="GO:0000271">
    <property type="term" value="P:polysaccharide biosynthetic process"/>
    <property type="evidence" value="ECO:0007669"/>
    <property type="project" value="InterPro"/>
</dbReference>
<dbReference type="PANTHER" id="PTHR10859">
    <property type="entry name" value="GLYCOSYL TRANSFERASE"/>
    <property type="match status" value="1"/>
</dbReference>
<dbReference type="SUPFAM" id="SSF53448">
    <property type="entry name" value="Nucleotide-diphospho-sugar transferases"/>
    <property type="match status" value="1"/>
</dbReference>
<evidence type="ECO:0000256" key="1">
    <source>
        <dbReference type="ARBA" id="ARBA00004141"/>
    </source>
</evidence>
<keyword evidence="2 5" id="KW-0812">Transmembrane</keyword>
<feature type="transmembrane region" description="Helical" evidence="5">
    <location>
        <begin position="262"/>
        <end position="284"/>
    </location>
</feature>
<dbReference type="Pfam" id="PF04138">
    <property type="entry name" value="GtrA_DPMS_TM"/>
    <property type="match status" value="1"/>
</dbReference>
<comment type="subcellular location">
    <subcellularLocation>
        <location evidence="1">Membrane</location>
        <topology evidence="1">Multi-pass membrane protein</topology>
    </subcellularLocation>
</comment>
<dbReference type="CDD" id="cd04179">
    <property type="entry name" value="DPM_DPG-synthase_like"/>
    <property type="match status" value="1"/>
</dbReference>